<dbReference type="Proteomes" id="UP000321816">
    <property type="component" value="Chromosome"/>
</dbReference>
<protein>
    <submittedName>
        <fullName evidence="2">Uncharacterized protein</fullName>
    </submittedName>
</protein>
<dbReference type="EMBL" id="CP144914">
    <property type="protein sequence ID" value="WWD79855.1"/>
    <property type="molecule type" value="Genomic_DNA"/>
</dbReference>
<organism evidence="2 3">
    <name type="scientific">Alkalicoccus halolimnae</name>
    <dbReference type="NCBI Taxonomy" id="1667239"/>
    <lineage>
        <taxon>Bacteria</taxon>
        <taxon>Bacillati</taxon>
        <taxon>Bacillota</taxon>
        <taxon>Bacilli</taxon>
        <taxon>Bacillales</taxon>
        <taxon>Bacillaceae</taxon>
        <taxon>Alkalicoccus</taxon>
    </lineage>
</organism>
<name>A0AAJ8N200_9BACI</name>
<dbReference type="RefSeq" id="WP_187254457.1">
    <property type="nucleotide sequence ID" value="NZ_CP144914.1"/>
</dbReference>
<feature type="compositionally biased region" description="Basic and acidic residues" evidence="1">
    <location>
        <begin position="15"/>
        <end position="36"/>
    </location>
</feature>
<evidence type="ECO:0000313" key="2">
    <source>
        <dbReference type="EMBL" id="WWD79855.1"/>
    </source>
</evidence>
<evidence type="ECO:0000256" key="1">
    <source>
        <dbReference type="SAM" id="MobiDB-lite"/>
    </source>
</evidence>
<keyword evidence="3" id="KW-1185">Reference proteome</keyword>
<evidence type="ECO:0000313" key="3">
    <source>
        <dbReference type="Proteomes" id="UP000321816"/>
    </source>
</evidence>
<accession>A0AAJ8N200</accession>
<sequence length="53" mass="6025">MENRPLEWIWGDSGANKDEPHPVRPQGRRDQLRPARPESVPLETKAAGYRSGD</sequence>
<dbReference type="KEGG" id="ahal:FTX54_015885"/>
<reference evidence="2 3" key="1">
    <citation type="submission" date="2024-01" db="EMBL/GenBank/DDBJ databases">
        <title>Complete Genome Sequence of Alkalicoccus halolimnae BZ-SZ-XJ29T, a Moderately Halophilic Bacterium Isolated from a Salt Lake.</title>
        <authorList>
            <person name="Zhao B."/>
        </authorList>
    </citation>
    <scope>NUCLEOTIDE SEQUENCE [LARGE SCALE GENOMIC DNA]</scope>
    <source>
        <strain evidence="2 3">BZ-SZ-XJ29</strain>
    </source>
</reference>
<dbReference type="AlphaFoldDB" id="A0AAJ8N200"/>
<proteinExistence type="predicted"/>
<gene>
    <name evidence="2" type="ORF">FTX54_015885</name>
</gene>
<feature type="region of interest" description="Disordered" evidence="1">
    <location>
        <begin position="1"/>
        <end position="53"/>
    </location>
</feature>